<accession>A0A1H8M5F8</accession>
<dbReference type="EMBL" id="FNXB01000015">
    <property type="protein sequence ID" value="SEH94036.1"/>
    <property type="molecule type" value="Genomic_DNA"/>
</dbReference>
<organism evidence="2 4">
    <name type="scientific">Rhizobium tibeticum</name>
    <dbReference type="NCBI Taxonomy" id="501024"/>
    <lineage>
        <taxon>Bacteria</taxon>
        <taxon>Pseudomonadati</taxon>
        <taxon>Pseudomonadota</taxon>
        <taxon>Alphaproteobacteria</taxon>
        <taxon>Hyphomicrobiales</taxon>
        <taxon>Rhizobiaceae</taxon>
        <taxon>Rhizobium/Agrobacterium group</taxon>
        <taxon>Rhizobium</taxon>
    </lineage>
</organism>
<evidence type="ECO:0000313" key="3">
    <source>
        <dbReference type="EMBL" id="SEO12612.1"/>
    </source>
</evidence>
<evidence type="ECO:0000313" key="4">
    <source>
        <dbReference type="Proteomes" id="UP000183063"/>
    </source>
</evidence>
<evidence type="ECO:0000256" key="1">
    <source>
        <dbReference type="SAM" id="MobiDB-lite"/>
    </source>
</evidence>
<feature type="compositionally biased region" description="Polar residues" evidence="1">
    <location>
        <begin position="42"/>
        <end position="54"/>
    </location>
</feature>
<dbReference type="Proteomes" id="UP000198939">
    <property type="component" value="Unassembled WGS sequence"/>
</dbReference>
<reference evidence="3 5" key="1">
    <citation type="submission" date="2016-10" db="EMBL/GenBank/DDBJ databases">
        <authorList>
            <person name="Varghese N."/>
            <person name="Submissions S."/>
        </authorList>
    </citation>
    <scope>NUCLEOTIDE SEQUENCE [LARGE SCALE GENOMIC DNA]</scope>
    <source>
        <strain evidence="3 5">CGMCC 1.7071</strain>
    </source>
</reference>
<protein>
    <submittedName>
        <fullName evidence="2">Uncharacterized protein</fullName>
    </submittedName>
</protein>
<dbReference type="AlphaFoldDB" id="A0A1H8M5F8"/>
<dbReference type="STRING" id="501024.RTCCBAU85039_3218"/>
<sequence>MTDSRDWSSFAQNATLLSSENVARASEGLPLRGAATAGRTLPSASTTGTLPIEP</sequence>
<dbReference type="EMBL" id="FOCV01000012">
    <property type="protein sequence ID" value="SEO12612.1"/>
    <property type="molecule type" value="Genomic_DNA"/>
</dbReference>
<name>A0A1H8M5F8_9HYPH</name>
<proteinExistence type="predicted"/>
<reference evidence="4" key="3">
    <citation type="submission" date="2016-10" db="EMBL/GenBank/DDBJ databases">
        <authorList>
            <person name="Wibberg D."/>
        </authorList>
    </citation>
    <scope>NUCLEOTIDE SEQUENCE [LARGE SCALE GENOMIC DNA]</scope>
</reference>
<keyword evidence="5" id="KW-1185">Reference proteome</keyword>
<evidence type="ECO:0000313" key="5">
    <source>
        <dbReference type="Proteomes" id="UP000198939"/>
    </source>
</evidence>
<feature type="region of interest" description="Disordered" evidence="1">
    <location>
        <begin position="31"/>
        <end position="54"/>
    </location>
</feature>
<reference evidence="2" key="2">
    <citation type="submission" date="2016-10" db="EMBL/GenBank/DDBJ databases">
        <authorList>
            <person name="de Groot N.N."/>
        </authorList>
    </citation>
    <scope>NUCLEOTIDE SEQUENCE [LARGE SCALE GENOMIC DNA]</scope>
    <source>
        <strain evidence="2">CCBAU85039</strain>
    </source>
</reference>
<evidence type="ECO:0000313" key="2">
    <source>
        <dbReference type="EMBL" id="SEH94036.1"/>
    </source>
</evidence>
<gene>
    <name evidence="2" type="ORF">RTCCBAU85039_3218</name>
    <name evidence="3" type="ORF">SAMN05216228_101225</name>
</gene>
<dbReference type="Proteomes" id="UP000183063">
    <property type="component" value="Unassembled WGS sequence"/>
</dbReference>